<feature type="transmembrane region" description="Helical" evidence="10">
    <location>
        <begin position="76"/>
        <end position="95"/>
    </location>
</feature>
<evidence type="ECO:0000256" key="9">
    <source>
        <dbReference type="PIRNR" id="PIRNR016636"/>
    </source>
</evidence>
<sequence length="473" mass="55168">MLFNTWTFLAFALVVFGLYYVLPFRGQNRMLLVASYVFYGAWDWRFLSLIFLSTLIDYTVGRRLEFESDPQRRKHWLVVSCATNLGLLGIFKYLGFFAESFADLAGLFGWHVDVVTLHIVLPVGISFYTFQTMSYTIDVYRRKIEPVRSFEDFALFVAYFPQLVAGPIERASHLLPQLMRPRTVRRDQLFEGAWLIAWGLFKKAVIADNVAPRIDEVFLPTNDWASGGACLVAIYGFAIQIYCDFSGYSDVARGLGKLMGVDIMRNFQIPYVATNPSEFWRRWHISLSTWLRDYLYVPLGGNRGTRLETYRNLTLTMVLGGLWHGAAWTFVLWGIYQGLLLVVHRWFMIDHDWFGRFRSRSLWVRFVSWFVMFHLVCLGWLIFRAKSVHQIGSFLRRIVLDFRVDVTEAHLLWPVAFFGSILFVYDAWLRNADDPRTRPGWNRGLGPVAVTALVILALVFWPPRIQQFIYFQF</sequence>
<organism evidence="11 12">
    <name type="scientific">Eiseniibacteriota bacterium</name>
    <dbReference type="NCBI Taxonomy" id="2212470"/>
    <lineage>
        <taxon>Bacteria</taxon>
        <taxon>Candidatus Eiseniibacteriota</taxon>
    </lineage>
</organism>
<evidence type="ECO:0000256" key="4">
    <source>
        <dbReference type="ARBA" id="ARBA00022679"/>
    </source>
</evidence>
<evidence type="ECO:0000256" key="7">
    <source>
        <dbReference type="ARBA" id="ARBA00023136"/>
    </source>
</evidence>
<evidence type="ECO:0000256" key="1">
    <source>
        <dbReference type="ARBA" id="ARBA00004651"/>
    </source>
</evidence>
<evidence type="ECO:0000256" key="6">
    <source>
        <dbReference type="ARBA" id="ARBA00022989"/>
    </source>
</evidence>
<evidence type="ECO:0000256" key="2">
    <source>
        <dbReference type="ARBA" id="ARBA00010323"/>
    </source>
</evidence>
<dbReference type="AlphaFoldDB" id="A0A956N9W9"/>
<dbReference type="InterPro" id="IPR051085">
    <property type="entry name" value="MB_O-acyltransferase"/>
</dbReference>
<dbReference type="PIRSF" id="PIRSF016636">
    <property type="entry name" value="AlgI_DltB"/>
    <property type="match status" value="1"/>
</dbReference>
<dbReference type="GO" id="GO:0016746">
    <property type="term" value="F:acyltransferase activity"/>
    <property type="evidence" value="ECO:0007669"/>
    <property type="project" value="UniProtKB-KW"/>
</dbReference>
<keyword evidence="3 9" id="KW-1003">Cell membrane</keyword>
<dbReference type="Proteomes" id="UP000739538">
    <property type="component" value="Unassembled WGS sequence"/>
</dbReference>
<proteinExistence type="inferred from homology"/>
<dbReference type="Pfam" id="PF03062">
    <property type="entry name" value="MBOAT"/>
    <property type="match status" value="1"/>
</dbReference>
<keyword evidence="5 10" id="KW-0812">Transmembrane</keyword>
<dbReference type="InterPro" id="IPR028362">
    <property type="entry name" value="AlgI"/>
</dbReference>
<comment type="subcellular location">
    <subcellularLocation>
        <location evidence="1">Cell membrane</location>
        <topology evidence="1">Multi-pass membrane protein</topology>
    </subcellularLocation>
</comment>
<evidence type="ECO:0000313" key="12">
    <source>
        <dbReference type="Proteomes" id="UP000739538"/>
    </source>
</evidence>
<dbReference type="EMBL" id="JAGQHS010000011">
    <property type="protein sequence ID" value="MCA9754887.1"/>
    <property type="molecule type" value="Genomic_DNA"/>
</dbReference>
<dbReference type="InterPro" id="IPR024194">
    <property type="entry name" value="Ac/AlaTfrase_AlgI/DltB"/>
</dbReference>
<evidence type="ECO:0000256" key="8">
    <source>
        <dbReference type="ARBA" id="ARBA00023315"/>
    </source>
</evidence>
<keyword evidence="7 9" id="KW-0472">Membrane</keyword>
<feature type="transmembrane region" description="Helical" evidence="10">
    <location>
        <begin position="36"/>
        <end position="56"/>
    </location>
</feature>
<protein>
    <submittedName>
        <fullName evidence="11">MBOAT family protein</fullName>
    </submittedName>
</protein>
<keyword evidence="4 9" id="KW-0808">Transferase</keyword>
<feature type="transmembrane region" description="Helical" evidence="10">
    <location>
        <begin position="362"/>
        <end position="383"/>
    </location>
</feature>
<dbReference type="GO" id="GO:0042121">
    <property type="term" value="P:alginic acid biosynthetic process"/>
    <property type="evidence" value="ECO:0007669"/>
    <property type="project" value="InterPro"/>
</dbReference>
<dbReference type="PANTHER" id="PTHR13285">
    <property type="entry name" value="ACYLTRANSFERASE"/>
    <property type="match status" value="1"/>
</dbReference>
<evidence type="ECO:0000256" key="10">
    <source>
        <dbReference type="SAM" id="Phobius"/>
    </source>
</evidence>
<evidence type="ECO:0000313" key="11">
    <source>
        <dbReference type="EMBL" id="MCA9754887.1"/>
    </source>
</evidence>
<evidence type="ECO:0000256" key="3">
    <source>
        <dbReference type="ARBA" id="ARBA00022475"/>
    </source>
</evidence>
<feature type="transmembrane region" description="Helical" evidence="10">
    <location>
        <begin position="107"/>
        <end position="130"/>
    </location>
</feature>
<keyword evidence="8 9" id="KW-0012">Acyltransferase</keyword>
<feature type="transmembrane region" description="Helical" evidence="10">
    <location>
        <begin position="445"/>
        <end position="463"/>
    </location>
</feature>
<reference evidence="11" key="1">
    <citation type="submission" date="2020-04" db="EMBL/GenBank/DDBJ databases">
        <authorList>
            <person name="Zhang T."/>
        </authorList>
    </citation>
    <scope>NUCLEOTIDE SEQUENCE</scope>
    <source>
        <strain evidence="11">HKST-UBA02</strain>
    </source>
</reference>
<keyword evidence="6 10" id="KW-1133">Transmembrane helix</keyword>
<dbReference type="InterPro" id="IPR004299">
    <property type="entry name" value="MBOAT_fam"/>
</dbReference>
<comment type="similarity">
    <text evidence="2 9">Belongs to the membrane-bound acyltransferase family.</text>
</comment>
<evidence type="ECO:0000256" key="5">
    <source>
        <dbReference type="ARBA" id="ARBA00022692"/>
    </source>
</evidence>
<dbReference type="GO" id="GO:0005886">
    <property type="term" value="C:plasma membrane"/>
    <property type="evidence" value="ECO:0007669"/>
    <property type="project" value="UniProtKB-SubCell"/>
</dbReference>
<accession>A0A956N9W9</accession>
<feature type="transmembrane region" description="Helical" evidence="10">
    <location>
        <begin position="404"/>
        <end position="425"/>
    </location>
</feature>
<dbReference type="PANTHER" id="PTHR13285:SF23">
    <property type="entry name" value="TEICHOIC ACID D-ALANYLTRANSFERASE"/>
    <property type="match status" value="1"/>
</dbReference>
<dbReference type="PIRSF" id="PIRSF500217">
    <property type="entry name" value="AlgI"/>
    <property type="match status" value="1"/>
</dbReference>
<name>A0A956N9W9_UNCEI</name>
<feature type="transmembrane region" description="Helical" evidence="10">
    <location>
        <begin position="6"/>
        <end position="24"/>
    </location>
</feature>
<feature type="transmembrane region" description="Helical" evidence="10">
    <location>
        <begin position="313"/>
        <end position="336"/>
    </location>
</feature>
<comment type="caution">
    <text evidence="11">The sequence shown here is derived from an EMBL/GenBank/DDBJ whole genome shotgun (WGS) entry which is preliminary data.</text>
</comment>
<gene>
    <name evidence="11" type="ORF">KDA27_03725</name>
</gene>
<reference evidence="11" key="2">
    <citation type="journal article" date="2021" name="Microbiome">
        <title>Successional dynamics and alternative stable states in a saline activated sludge microbial community over 9 years.</title>
        <authorList>
            <person name="Wang Y."/>
            <person name="Ye J."/>
            <person name="Ju F."/>
            <person name="Liu L."/>
            <person name="Boyd J.A."/>
            <person name="Deng Y."/>
            <person name="Parks D.H."/>
            <person name="Jiang X."/>
            <person name="Yin X."/>
            <person name="Woodcroft B.J."/>
            <person name="Tyson G.W."/>
            <person name="Hugenholtz P."/>
            <person name="Polz M.F."/>
            <person name="Zhang T."/>
        </authorList>
    </citation>
    <scope>NUCLEOTIDE SEQUENCE</scope>
    <source>
        <strain evidence="11">HKST-UBA02</strain>
    </source>
</reference>